<evidence type="ECO:0000313" key="2">
    <source>
        <dbReference type="EMBL" id="MBM6807454.1"/>
    </source>
</evidence>
<protein>
    <submittedName>
        <fullName evidence="2">Uncharacterized protein</fullName>
    </submittedName>
</protein>
<organism evidence="2 3">
    <name type="scientific">Bacteroides caecicola</name>
    <dbReference type="NCBI Taxonomy" id="1462569"/>
    <lineage>
        <taxon>Bacteria</taxon>
        <taxon>Pseudomonadati</taxon>
        <taxon>Bacteroidota</taxon>
        <taxon>Bacteroidia</taxon>
        <taxon>Bacteroidales</taxon>
        <taxon>Bacteroidaceae</taxon>
        <taxon>Bacteroides</taxon>
    </lineage>
</organism>
<evidence type="ECO:0000256" key="1">
    <source>
        <dbReference type="SAM" id="Coils"/>
    </source>
</evidence>
<dbReference type="Proteomes" id="UP000782117">
    <property type="component" value="Unassembled WGS sequence"/>
</dbReference>
<name>A0ABS2FCE2_9BACE</name>
<accession>A0ABS2FCE2</accession>
<keyword evidence="3" id="KW-1185">Reference proteome</keyword>
<dbReference type="EMBL" id="JACJKJ010000034">
    <property type="protein sequence ID" value="MBM6807454.1"/>
    <property type="molecule type" value="Genomic_DNA"/>
</dbReference>
<reference evidence="2 3" key="1">
    <citation type="journal article" date="2021" name="Sci. Rep.">
        <title>The distribution of antibiotic resistance genes in chicken gut microbiota commensals.</title>
        <authorList>
            <person name="Juricova H."/>
            <person name="Matiasovicova J."/>
            <person name="Kubasova T."/>
            <person name="Cejkova D."/>
            <person name="Rychlik I."/>
        </authorList>
    </citation>
    <scope>NUCLEOTIDE SEQUENCE [LARGE SCALE GENOMIC DNA]</scope>
    <source>
        <strain evidence="2 3">An768</strain>
    </source>
</reference>
<sequence>MGILALLVTMLIGWQIYNALSLEQKVSNIKKEYDGLKDKSEALARQQENIKVYNEASMEFIQGMTMLSNRNSVNLAEAYWILSLALLHYIEADIDVEINAENCLRNMGYALSETPDRWHYGSHKAEIDGIMVQIWEKKGLSCRLVEILSGLEVERRNYR</sequence>
<dbReference type="RefSeq" id="WP_204501439.1">
    <property type="nucleotide sequence ID" value="NZ_JACJKJ010000034.1"/>
</dbReference>
<keyword evidence="1" id="KW-0175">Coiled coil</keyword>
<gene>
    <name evidence="2" type="ORF">H6A24_13280</name>
</gene>
<comment type="caution">
    <text evidence="2">The sequence shown here is derived from an EMBL/GenBank/DDBJ whole genome shotgun (WGS) entry which is preliminary data.</text>
</comment>
<feature type="coiled-coil region" evidence="1">
    <location>
        <begin position="19"/>
        <end position="56"/>
    </location>
</feature>
<evidence type="ECO:0000313" key="3">
    <source>
        <dbReference type="Proteomes" id="UP000782117"/>
    </source>
</evidence>
<proteinExistence type="predicted"/>